<evidence type="ECO:0000313" key="9">
    <source>
        <dbReference type="EMBL" id="MDR7356634.1"/>
    </source>
</evidence>
<dbReference type="Gene3D" id="3.30.1490.480">
    <property type="entry name" value="Endolytic murein transglycosylase"/>
    <property type="match status" value="1"/>
</dbReference>
<keyword evidence="2 7" id="KW-0812">Transmembrane</keyword>
<feature type="transmembrane region" description="Helical" evidence="7">
    <location>
        <begin position="357"/>
        <end position="381"/>
    </location>
</feature>
<feature type="compositionally biased region" description="Basic and acidic residues" evidence="8">
    <location>
        <begin position="24"/>
        <end position="33"/>
    </location>
</feature>
<feature type="compositionally biased region" description="Low complexity" evidence="8">
    <location>
        <begin position="179"/>
        <end position="195"/>
    </location>
</feature>
<keyword evidence="5 7" id="KW-0456">Lyase</keyword>
<dbReference type="HAMAP" id="MF_02065">
    <property type="entry name" value="MltG"/>
    <property type="match status" value="1"/>
</dbReference>
<dbReference type="NCBIfam" id="TIGR00247">
    <property type="entry name" value="endolytic transglycosylase MltG"/>
    <property type="match status" value="1"/>
</dbReference>
<keyword evidence="6 7" id="KW-0961">Cell wall biogenesis/degradation</keyword>
<feature type="compositionally biased region" description="Basic and acidic residues" evidence="8">
    <location>
        <begin position="147"/>
        <end position="163"/>
    </location>
</feature>
<keyword evidence="3 7" id="KW-1133">Transmembrane helix</keyword>
<comment type="function">
    <text evidence="7">Functions as a peptidoglycan terminase that cleaves nascent peptidoglycan strands endolytically to terminate their elongation.</text>
</comment>
<feature type="site" description="Important for catalytic activity" evidence="7">
    <location>
        <position position="572"/>
    </location>
</feature>
<evidence type="ECO:0000256" key="7">
    <source>
        <dbReference type="HAMAP-Rule" id="MF_02065"/>
    </source>
</evidence>
<evidence type="ECO:0000256" key="4">
    <source>
        <dbReference type="ARBA" id="ARBA00023136"/>
    </source>
</evidence>
<dbReference type="InterPro" id="IPR003770">
    <property type="entry name" value="MLTG-like"/>
</dbReference>
<accession>A0ABU2BDA7</accession>
<evidence type="ECO:0000256" key="5">
    <source>
        <dbReference type="ARBA" id="ARBA00023239"/>
    </source>
</evidence>
<evidence type="ECO:0000256" key="2">
    <source>
        <dbReference type="ARBA" id="ARBA00022692"/>
    </source>
</evidence>
<dbReference type="EMBL" id="JAVDYI010000001">
    <property type="protein sequence ID" value="MDR7356634.1"/>
    <property type="molecule type" value="Genomic_DNA"/>
</dbReference>
<comment type="catalytic activity">
    <reaction evidence="7">
        <text>a peptidoglycan chain = a peptidoglycan chain with N-acetyl-1,6-anhydromuramyl-[peptide] at the reducing end + a peptidoglycan chain with N-acetylglucosamine at the non-reducing end.</text>
        <dbReference type="EC" id="4.2.2.29"/>
    </reaction>
</comment>
<dbReference type="Proteomes" id="UP001183817">
    <property type="component" value="Unassembled WGS sequence"/>
</dbReference>
<evidence type="ECO:0000256" key="3">
    <source>
        <dbReference type="ARBA" id="ARBA00022989"/>
    </source>
</evidence>
<dbReference type="EC" id="4.2.2.29" evidence="7"/>
<evidence type="ECO:0000256" key="1">
    <source>
        <dbReference type="ARBA" id="ARBA00022475"/>
    </source>
</evidence>
<gene>
    <name evidence="7" type="primary">mltG</name>
    <name evidence="9" type="ORF">J2S64_000325</name>
</gene>
<feature type="compositionally biased region" description="Polar residues" evidence="8">
    <location>
        <begin position="199"/>
        <end position="210"/>
    </location>
</feature>
<feature type="compositionally biased region" description="Low complexity" evidence="8">
    <location>
        <begin position="135"/>
        <end position="145"/>
    </location>
</feature>
<feature type="compositionally biased region" description="Low complexity" evidence="8">
    <location>
        <begin position="264"/>
        <end position="277"/>
    </location>
</feature>
<evidence type="ECO:0000256" key="6">
    <source>
        <dbReference type="ARBA" id="ARBA00023316"/>
    </source>
</evidence>
<sequence>MTNESFNDSPRRESGVSPRRAARAAREEEDRTRSAAKPPVPEQETGRRKSTEPATGPTAGAGSVSREPDRHGSAHHHGAAPDPESRAATTAGEAAKAQAESKAATDAVQAEETRLQVLEEARVLAEGERTKALDAAQRARTQSAQRARKEAIEAQRAAAERVRQTLRANAAPLRDRSAAARSAITPASAAAAPPAEDGNQANPARNTPFDQTERREPPASRNVAEVPDLSPAKVPAPAGSLVPPPPPSKPPVVKTDPAARENRPATMGATMTAPAGRPENAAVADPSHEDPEPHSEQADHTGESRHDGVDEAPVDRHVQPGYNSVDPAEPFARQNLFLTSTATDPQVRKARRRRRNWIVFSVLLGFFAAIFGVVIFLQGVLDRLSPPDFPAPGGEAVTFEVKSGWGAQQIGRELESREIVASDKLFLEAIQLVEAESREIHPGTYELRREMPALSAAEILIGEPAAKVSYVAIKQNTRMNQVLEDISEATDLPLNELRRLAEDPAAFGISADVPNLEGYLHPGEYRFPLDTDSKTVLKAMVDATAKTLIDNGITDAAQQYHVLQVASILQAEARPNDYGTVAGALENRLHTNNTETNGLLQVDSTVIYGLDRYSLQMTEAEKKDAGNAYNTYIHKGLPPTPIGSPGDSAIKAAAHPTPNDFYYWVTVDTNSGETKFAKTYAEHRVNQNEFRAWCAANTDVCK</sequence>
<comment type="subcellular location">
    <subcellularLocation>
        <location evidence="7">Cell membrane</location>
        <topology evidence="7">Single-pass membrane protein</topology>
    </subcellularLocation>
</comment>
<dbReference type="PANTHER" id="PTHR30518:SF2">
    <property type="entry name" value="ENDOLYTIC MUREIN TRANSGLYCOSYLASE"/>
    <property type="match status" value="1"/>
</dbReference>
<feature type="region of interest" description="Disordered" evidence="8">
    <location>
        <begin position="127"/>
        <end position="318"/>
    </location>
</feature>
<keyword evidence="4 7" id="KW-0472">Membrane</keyword>
<keyword evidence="1 7" id="KW-1003">Cell membrane</keyword>
<feature type="region of interest" description="Disordered" evidence="8">
    <location>
        <begin position="1"/>
        <end position="112"/>
    </location>
</feature>
<dbReference type="Pfam" id="PF02618">
    <property type="entry name" value="YceG"/>
    <property type="match status" value="1"/>
</dbReference>
<organism evidence="9 10">
    <name type="scientific">Paeniglutamicibacter sulfureus</name>
    <dbReference type="NCBI Taxonomy" id="43666"/>
    <lineage>
        <taxon>Bacteria</taxon>
        <taxon>Bacillati</taxon>
        <taxon>Actinomycetota</taxon>
        <taxon>Actinomycetes</taxon>
        <taxon>Micrococcales</taxon>
        <taxon>Micrococcaceae</taxon>
        <taxon>Paeniglutamicibacter</taxon>
    </lineage>
</organism>
<dbReference type="PANTHER" id="PTHR30518">
    <property type="entry name" value="ENDOLYTIC MUREIN TRANSGLYCOSYLASE"/>
    <property type="match status" value="1"/>
</dbReference>
<dbReference type="RefSeq" id="WP_310287578.1">
    <property type="nucleotide sequence ID" value="NZ_BAAAWO010000001.1"/>
</dbReference>
<comment type="similarity">
    <text evidence="7">Belongs to the transglycosylase MltG family.</text>
</comment>
<comment type="caution">
    <text evidence="9">The sequence shown here is derived from an EMBL/GenBank/DDBJ whole genome shotgun (WGS) entry which is preliminary data.</text>
</comment>
<keyword evidence="10" id="KW-1185">Reference proteome</keyword>
<name>A0ABU2BDA7_9MICC</name>
<evidence type="ECO:0000256" key="8">
    <source>
        <dbReference type="SAM" id="MobiDB-lite"/>
    </source>
</evidence>
<proteinExistence type="inferred from homology"/>
<feature type="compositionally biased region" description="Low complexity" evidence="8">
    <location>
        <begin position="87"/>
        <end position="107"/>
    </location>
</feature>
<reference evidence="9 10" key="1">
    <citation type="submission" date="2023-07" db="EMBL/GenBank/DDBJ databases">
        <title>Sequencing the genomes of 1000 actinobacteria strains.</title>
        <authorList>
            <person name="Klenk H.-P."/>
        </authorList>
    </citation>
    <scope>NUCLEOTIDE SEQUENCE [LARGE SCALE GENOMIC DNA]</scope>
    <source>
        <strain evidence="9 10">DSM 20167</strain>
    </source>
</reference>
<evidence type="ECO:0000313" key="10">
    <source>
        <dbReference type="Proteomes" id="UP001183817"/>
    </source>
</evidence>
<protein>
    <recommendedName>
        <fullName evidence="7">Endolytic murein transglycosylase</fullName>
        <ecNumber evidence="7">4.2.2.29</ecNumber>
    </recommendedName>
    <alternativeName>
        <fullName evidence="7">Peptidoglycan lytic transglycosylase</fullName>
    </alternativeName>
    <alternativeName>
        <fullName evidence="7">Peptidoglycan polymerization terminase</fullName>
    </alternativeName>
</protein>
<feature type="compositionally biased region" description="Basic and acidic residues" evidence="8">
    <location>
        <begin position="286"/>
        <end position="318"/>
    </location>
</feature>